<evidence type="ECO:0000313" key="3">
    <source>
        <dbReference type="EMBL" id="CUR34674.1"/>
    </source>
</evidence>
<evidence type="ECO:0000259" key="2">
    <source>
        <dbReference type="Pfam" id="PF02698"/>
    </source>
</evidence>
<name>A0A1J1LRN7_9CYAN</name>
<evidence type="ECO:0000256" key="1">
    <source>
        <dbReference type="SAM" id="Phobius"/>
    </source>
</evidence>
<dbReference type="OrthoDB" id="508612at2"/>
<feature type="transmembrane region" description="Helical" evidence="1">
    <location>
        <begin position="12"/>
        <end position="33"/>
    </location>
</feature>
<keyword evidence="1" id="KW-1133">Transmembrane helix</keyword>
<dbReference type="STRING" id="671072.PL9214650113"/>
<keyword evidence="1" id="KW-0812">Transmembrane</keyword>
<dbReference type="AlphaFoldDB" id="A0A1J1LRN7"/>
<accession>A0A1J1LRN7</accession>
<dbReference type="CDD" id="cd06259">
    <property type="entry name" value="YdcF-like"/>
    <property type="match status" value="1"/>
</dbReference>
<protein>
    <recommendedName>
        <fullName evidence="2">DUF218 domain-containing protein</fullName>
    </recommendedName>
</protein>
<evidence type="ECO:0000313" key="4">
    <source>
        <dbReference type="Proteomes" id="UP000184315"/>
    </source>
</evidence>
<dbReference type="RefSeq" id="WP_072721377.1">
    <property type="nucleotide sequence ID" value="NZ_LN889813.1"/>
</dbReference>
<sequence>MNWQRLQFKHKFCLKILLLGIVMVFIVLLSRVFHQTQGLSMGSQQPVDTFFVLGGSIRREMYVTQLAKQNPDIRILISTGSDDPCILKLFEREQASTQQVWLEKCAQSTFDNFFYSQPILTKWHAHHVKLITSPTHLPRAKWMAQILLGAHGIWVDVETVKETGVPANRELWLKTGLDLTRTVLWALASQVIQPSCSNFIQLQEVNLKKWCQEKFQCEYQSGLEPESICHQSIGNREQGTGNREQ</sequence>
<proteinExistence type="predicted"/>
<dbReference type="Gene3D" id="3.40.50.620">
    <property type="entry name" value="HUPs"/>
    <property type="match status" value="1"/>
</dbReference>
<gene>
    <name evidence="3" type="ORF">PL9214650113</name>
</gene>
<dbReference type="EMBL" id="CZDF01000172">
    <property type="protein sequence ID" value="CUR34674.1"/>
    <property type="molecule type" value="Genomic_DNA"/>
</dbReference>
<feature type="domain" description="DUF218" evidence="2">
    <location>
        <begin position="48"/>
        <end position="152"/>
    </location>
</feature>
<keyword evidence="4" id="KW-1185">Reference proteome</keyword>
<organism evidence="3 4">
    <name type="scientific">Planktothrix tepida PCC 9214</name>
    <dbReference type="NCBI Taxonomy" id="671072"/>
    <lineage>
        <taxon>Bacteria</taxon>
        <taxon>Bacillati</taxon>
        <taxon>Cyanobacteriota</taxon>
        <taxon>Cyanophyceae</taxon>
        <taxon>Oscillatoriophycideae</taxon>
        <taxon>Oscillatoriales</taxon>
        <taxon>Microcoleaceae</taxon>
        <taxon>Planktothrix</taxon>
    </lineage>
</organism>
<dbReference type="Proteomes" id="UP000184315">
    <property type="component" value="Unassembled WGS sequence"/>
</dbReference>
<keyword evidence="1" id="KW-0472">Membrane</keyword>
<reference evidence="4" key="1">
    <citation type="submission" date="2015-10" db="EMBL/GenBank/DDBJ databases">
        <authorList>
            <person name="Regsiter A."/>
            <person name="william w."/>
        </authorList>
    </citation>
    <scope>NUCLEOTIDE SEQUENCE [LARGE SCALE GENOMIC DNA]</scope>
</reference>
<dbReference type="InterPro" id="IPR003848">
    <property type="entry name" value="DUF218"/>
</dbReference>
<dbReference type="InterPro" id="IPR014729">
    <property type="entry name" value="Rossmann-like_a/b/a_fold"/>
</dbReference>
<dbReference type="Pfam" id="PF02698">
    <property type="entry name" value="DUF218"/>
    <property type="match status" value="1"/>
</dbReference>